<keyword evidence="6" id="KW-0805">Transcription regulation</keyword>
<dbReference type="AlphaFoldDB" id="A0A9Q1K031"/>
<dbReference type="Gene3D" id="3.30.160.60">
    <property type="entry name" value="Classic Zinc Finger"/>
    <property type="match status" value="1"/>
</dbReference>
<evidence type="ECO:0000256" key="7">
    <source>
        <dbReference type="ARBA" id="ARBA00023163"/>
    </source>
</evidence>
<dbReference type="Pfam" id="PF13912">
    <property type="entry name" value="zf-C2H2_6"/>
    <property type="match status" value="2"/>
</dbReference>
<dbReference type="EMBL" id="JAKOGI010000488">
    <property type="protein sequence ID" value="KAJ8434288.1"/>
    <property type="molecule type" value="Genomic_DNA"/>
</dbReference>
<dbReference type="PANTHER" id="PTHR26374:SF456">
    <property type="entry name" value="ZINC FINGER PROTEIN ZAT5-LIKE"/>
    <property type="match status" value="1"/>
</dbReference>
<keyword evidence="3" id="KW-0677">Repeat</keyword>
<feature type="region of interest" description="Disordered" evidence="10">
    <location>
        <begin position="207"/>
        <end position="230"/>
    </location>
</feature>
<evidence type="ECO:0000256" key="2">
    <source>
        <dbReference type="ARBA" id="ARBA00022723"/>
    </source>
</evidence>
<keyword evidence="4 9" id="KW-0863">Zinc-finger</keyword>
<feature type="region of interest" description="Disordered" evidence="10">
    <location>
        <begin position="1"/>
        <end position="28"/>
    </location>
</feature>
<dbReference type="InterPro" id="IPR036236">
    <property type="entry name" value="Znf_C2H2_sf"/>
</dbReference>
<evidence type="ECO:0000313" key="13">
    <source>
        <dbReference type="Proteomes" id="UP001153076"/>
    </source>
</evidence>
<gene>
    <name evidence="12" type="ORF">Cgig2_009263</name>
</gene>
<feature type="compositionally biased region" description="Polar residues" evidence="10">
    <location>
        <begin position="13"/>
        <end position="23"/>
    </location>
</feature>
<dbReference type="GO" id="GO:0005634">
    <property type="term" value="C:nucleus"/>
    <property type="evidence" value="ECO:0007669"/>
    <property type="project" value="UniProtKB-SubCell"/>
</dbReference>
<reference evidence="12" key="1">
    <citation type="submission" date="2022-04" db="EMBL/GenBank/DDBJ databases">
        <title>Carnegiea gigantea Genome sequencing and assembly v2.</title>
        <authorList>
            <person name="Copetti D."/>
            <person name="Sanderson M.J."/>
            <person name="Burquez A."/>
            <person name="Wojciechowski M.F."/>
        </authorList>
    </citation>
    <scope>NUCLEOTIDE SEQUENCE</scope>
    <source>
        <strain evidence="12">SGP5-SGP5p</strain>
        <tissue evidence="12">Aerial part</tissue>
    </source>
</reference>
<evidence type="ECO:0000256" key="9">
    <source>
        <dbReference type="PROSITE-ProRule" id="PRU00042"/>
    </source>
</evidence>
<keyword evidence="7" id="KW-0804">Transcription</keyword>
<evidence type="ECO:0000256" key="5">
    <source>
        <dbReference type="ARBA" id="ARBA00022833"/>
    </source>
</evidence>
<evidence type="ECO:0000256" key="3">
    <source>
        <dbReference type="ARBA" id="ARBA00022737"/>
    </source>
</evidence>
<evidence type="ECO:0000256" key="10">
    <source>
        <dbReference type="SAM" id="MobiDB-lite"/>
    </source>
</evidence>
<evidence type="ECO:0000256" key="6">
    <source>
        <dbReference type="ARBA" id="ARBA00023015"/>
    </source>
</evidence>
<feature type="compositionally biased region" description="Basic residues" evidence="10">
    <location>
        <begin position="1"/>
        <end position="11"/>
    </location>
</feature>
<keyword evidence="2" id="KW-0479">Metal-binding</keyword>
<dbReference type="PROSITE" id="PS50157">
    <property type="entry name" value="ZINC_FINGER_C2H2_2"/>
    <property type="match status" value="2"/>
</dbReference>
<keyword evidence="8" id="KW-0539">Nucleus</keyword>
<comment type="caution">
    <text evidence="12">The sequence shown here is derived from an EMBL/GenBank/DDBJ whole genome shotgun (WGS) entry which is preliminary data.</text>
</comment>
<dbReference type="SMART" id="SM00355">
    <property type="entry name" value="ZnF_C2H2"/>
    <property type="match status" value="2"/>
</dbReference>
<keyword evidence="13" id="KW-1185">Reference proteome</keyword>
<name>A0A9Q1K031_9CARY</name>
<dbReference type="PROSITE" id="PS00028">
    <property type="entry name" value="ZINC_FINGER_C2H2_1"/>
    <property type="match status" value="2"/>
</dbReference>
<comment type="subcellular location">
    <subcellularLocation>
        <location evidence="1">Nucleus</location>
    </subcellularLocation>
</comment>
<dbReference type="SUPFAM" id="SSF57667">
    <property type="entry name" value="beta-beta-alpha zinc fingers"/>
    <property type="match status" value="1"/>
</dbReference>
<organism evidence="12 13">
    <name type="scientific">Carnegiea gigantea</name>
    <dbReference type="NCBI Taxonomy" id="171969"/>
    <lineage>
        <taxon>Eukaryota</taxon>
        <taxon>Viridiplantae</taxon>
        <taxon>Streptophyta</taxon>
        <taxon>Embryophyta</taxon>
        <taxon>Tracheophyta</taxon>
        <taxon>Spermatophyta</taxon>
        <taxon>Magnoliopsida</taxon>
        <taxon>eudicotyledons</taxon>
        <taxon>Gunneridae</taxon>
        <taxon>Pentapetalae</taxon>
        <taxon>Caryophyllales</taxon>
        <taxon>Cactineae</taxon>
        <taxon>Cactaceae</taxon>
        <taxon>Cactoideae</taxon>
        <taxon>Echinocereeae</taxon>
        <taxon>Carnegiea</taxon>
    </lineage>
</organism>
<keyword evidence="5" id="KW-0862">Zinc</keyword>
<accession>A0A9Q1K031</accession>
<evidence type="ECO:0000313" key="12">
    <source>
        <dbReference type="EMBL" id="KAJ8434288.1"/>
    </source>
</evidence>
<feature type="domain" description="C2H2-type" evidence="11">
    <location>
        <begin position="128"/>
        <end position="155"/>
    </location>
</feature>
<dbReference type="PANTHER" id="PTHR26374">
    <property type="entry name" value="ZINC FINGER PROTEIN ZAT5"/>
    <property type="match status" value="1"/>
</dbReference>
<proteinExistence type="predicted"/>
<protein>
    <recommendedName>
        <fullName evidence="11">C2H2-type domain-containing protein</fullName>
    </recommendedName>
</protein>
<evidence type="ECO:0000259" key="11">
    <source>
        <dbReference type="PROSITE" id="PS50157"/>
    </source>
</evidence>
<feature type="domain" description="C2H2-type" evidence="11">
    <location>
        <begin position="172"/>
        <end position="194"/>
    </location>
</feature>
<dbReference type="Proteomes" id="UP001153076">
    <property type="component" value="Unassembled WGS sequence"/>
</dbReference>
<sequence>MKQKRSIRIHTLRATSPPSQKGQSVSAITTTTSSSSSKYSLSSPLHSSCLSKNKVLLSLALKSLFLSLKFFMSSAMHKTNNKGGASEIETFAMANCLMILSSQAAAAASERATTGGSKPAAGDATGMFTCKTCDRKFPSFQALGGHRASHKKVRLPPSISNTPAPEKTPKAHACSICGQEFLIGQALGGHMRRHRQVTIAAAAGGGSTVTTEVSTENSDGGSDCDKKKRKNDDDVLTLMPEKSIVVVGQQGKRVCLDFDLNFIPAGKFEKEDEDEIDEGEIVEEKDFLNLKLELRQPINC</sequence>
<evidence type="ECO:0000256" key="1">
    <source>
        <dbReference type="ARBA" id="ARBA00004123"/>
    </source>
</evidence>
<dbReference type="GO" id="GO:0008270">
    <property type="term" value="F:zinc ion binding"/>
    <property type="evidence" value="ECO:0007669"/>
    <property type="project" value="UniProtKB-KW"/>
</dbReference>
<feature type="region of interest" description="Disordered" evidence="10">
    <location>
        <begin position="147"/>
        <end position="170"/>
    </location>
</feature>
<evidence type="ECO:0000256" key="8">
    <source>
        <dbReference type="ARBA" id="ARBA00023242"/>
    </source>
</evidence>
<evidence type="ECO:0000256" key="4">
    <source>
        <dbReference type="ARBA" id="ARBA00022771"/>
    </source>
</evidence>
<dbReference type="OrthoDB" id="9411774at2759"/>
<dbReference type="InterPro" id="IPR013087">
    <property type="entry name" value="Znf_C2H2_type"/>
</dbReference>